<dbReference type="SUPFAM" id="SSF82784">
    <property type="entry name" value="OsmC-like"/>
    <property type="match status" value="1"/>
</dbReference>
<dbReference type="PANTHER" id="PTHR33797">
    <property type="entry name" value="ORGANIC HYDROPEROXIDE RESISTANCE PROTEIN-LIKE"/>
    <property type="match status" value="1"/>
</dbReference>
<dbReference type="AlphaFoldDB" id="A0A3T1D4G5"/>
<keyword evidence="3" id="KW-1185">Reference proteome</keyword>
<dbReference type="Gene3D" id="3.30.300.20">
    <property type="match status" value="1"/>
</dbReference>
<proteinExistence type="inferred from homology"/>
<dbReference type="NCBIfam" id="TIGR03561">
    <property type="entry name" value="organ_hyd_perox"/>
    <property type="match status" value="1"/>
</dbReference>
<dbReference type="KEGG" id="cohn:KCTCHS21_23270"/>
<dbReference type="EMBL" id="AP019400">
    <property type="protein sequence ID" value="BBI32928.1"/>
    <property type="molecule type" value="Genomic_DNA"/>
</dbReference>
<evidence type="ECO:0000256" key="1">
    <source>
        <dbReference type="ARBA" id="ARBA00007378"/>
    </source>
</evidence>
<dbReference type="InterPro" id="IPR036102">
    <property type="entry name" value="OsmC/Ohrsf"/>
</dbReference>
<protein>
    <submittedName>
        <fullName evidence="2">Organic hydroperoxide resistance protein</fullName>
    </submittedName>
</protein>
<organism evidence="2 3">
    <name type="scientific">Cohnella abietis</name>
    <dbReference type="NCBI Taxonomy" id="2507935"/>
    <lineage>
        <taxon>Bacteria</taxon>
        <taxon>Bacillati</taxon>
        <taxon>Bacillota</taxon>
        <taxon>Bacilli</taxon>
        <taxon>Bacillales</taxon>
        <taxon>Paenibacillaceae</taxon>
        <taxon>Cohnella</taxon>
    </lineage>
</organism>
<dbReference type="InterPro" id="IPR019953">
    <property type="entry name" value="OHR"/>
</dbReference>
<dbReference type="Proteomes" id="UP000289856">
    <property type="component" value="Chromosome"/>
</dbReference>
<dbReference type="PANTHER" id="PTHR33797:SF2">
    <property type="entry name" value="ORGANIC HYDROPEROXIDE RESISTANCE PROTEIN-LIKE"/>
    <property type="match status" value="1"/>
</dbReference>
<comment type="similarity">
    <text evidence="1">Belongs to the OsmC/Ohr family.</text>
</comment>
<reference evidence="2 3" key="1">
    <citation type="submission" date="2019-01" db="EMBL/GenBank/DDBJ databases">
        <title>Complete genome sequence of Cohnella hallensis HS21 isolated from Korean fir (Abies koreana) rhizospheric soil.</title>
        <authorList>
            <person name="Jiang L."/>
            <person name="Kang S.W."/>
            <person name="Kim S."/>
            <person name="Jung J."/>
            <person name="Kim C.Y."/>
            <person name="Kim D.H."/>
            <person name="Kim S.W."/>
            <person name="Lee J."/>
        </authorList>
    </citation>
    <scope>NUCLEOTIDE SEQUENCE [LARGE SCALE GENOMIC DNA]</scope>
    <source>
        <strain evidence="2 3">HS21</strain>
    </source>
</reference>
<dbReference type="RefSeq" id="WP_130607826.1">
    <property type="nucleotide sequence ID" value="NZ_AP019400.1"/>
</dbReference>
<evidence type="ECO:0000313" key="3">
    <source>
        <dbReference type="Proteomes" id="UP000289856"/>
    </source>
</evidence>
<accession>A0A3T1D4G5</accession>
<dbReference type="InterPro" id="IPR015946">
    <property type="entry name" value="KH_dom-like_a/b"/>
</dbReference>
<evidence type="ECO:0000313" key="2">
    <source>
        <dbReference type="EMBL" id="BBI32928.1"/>
    </source>
</evidence>
<dbReference type="GO" id="GO:0006979">
    <property type="term" value="P:response to oxidative stress"/>
    <property type="evidence" value="ECO:0007669"/>
    <property type="project" value="InterPro"/>
</dbReference>
<gene>
    <name evidence="2" type="ORF">KCTCHS21_23270</name>
</gene>
<dbReference type="Pfam" id="PF02566">
    <property type="entry name" value="OsmC"/>
    <property type="match status" value="1"/>
</dbReference>
<name>A0A3T1D4G5_9BACL</name>
<sequence length="143" mass="15084">MDKMENKLYTATVIVEGGRAGKAVSSDGALDVDLKIPQELGGPGGHGTNPEQLFAAGFAACFEGAMGVVLRKKKIKSEGIKITSSVTIGKDANDNFVLSVFMDISIKNVETSVAKQIVEEAHDVCPYSRATRGNIEVITNVVG</sequence>
<dbReference type="Gene3D" id="2.20.25.10">
    <property type="match status" value="1"/>
</dbReference>
<dbReference type="OrthoDB" id="9797508at2"/>
<dbReference type="InterPro" id="IPR003718">
    <property type="entry name" value="OsmC/Ohr_fam"/>
</dbReference>